<feature type="region of interest" description="Disordered" evidence="2">
    <location>
        <begin position="642"/>
        <end position="665"/>
    </location>
</feature>
<dbReference type="InterPro" id="IPR028149">
    <property type="entry name" value="Tantalus-like"/>
</dbReference>
<evidence type="ECO:0000313" key="4">
    <source>
        <dbReference type="Ensembl" id="ENSSPUP00000014778.1"/>
    </source>
</evidence>
<sequence>MESWGGAAMAGTSPRSPPQGDSWLIPSYLHVRCRRPIADRPTPLAQGSPTPCRELEQLQSERQQMPEREGEVGAGRDPWITASPMEKEQRRVLAVSLWDCTEARGPEISQSSLPSWGSVIHLPETPVCRRAQEEGGIHQISKDQRIGRRRVIVYKPSPEDSSENGSCSSCWGPLETSPHLCQESTRLHCKRQRLQQEGGKPRLREPGPAHSCRRDPPMSLLEEGQPQAPAASFEDCVPCAVPNPGLGRKDLALSPNSKQTDQLTAPLQSTTSLPDPTPSSSSQWEHCPQADLSPESPVPPPPRPSFRHWRIAPVLQTMKSKLEAFADIFLSPAKPPEMQPPPAPLREESRELETARPHQRMNIEVKIAISEPRPCKRSCEEEAEGGTSSIVTGRPPIRQWRLSQSSPAPRLGRSYSCPNISWTLPWRTSPPAPSLSAAAVAQRRRRHTVCSMEVARELGGRLAPPCLRKEVYPLAALPARLLLTPIVQVSRCDESSSPSPMPSSCLDPHPTSPRNTLQTAEAGKRTRGSQLGTDSSELLDAEMKTLQCSRDSTAGKVSRFRIRKTPAKQQAHLTPMGLPRPVRLNKKTFSLEEIYTNKNYQTPTDNRSLETIFEEPAERNGTLVLIGHRKLKRFLRFQDDGLPRKQRRGRGCRGRGRRAPPQRPEMEEMLQQRMAELDVFIGDCGEAGQ</sequence>
<dbReference type="PANTHER" id="PTHR14522:SF2">
    <property type="entry name" value="PROLINE-RICH PROTEIN 14"/>
    <property type="match status" value="1"/>
</dbReference>
<accession>A0A8D0H5W3</accession>
<proteinExistence type="predicted"/>
<feature type="region of interest" description="Disordered" evidence="2">
    <location>
        <begin position="1"/>
        <end position="21"/>
    </location>
</feature>
<feature type="compositionally biased region" description="Basic and acidic residues" evidence="2">
    <location>
        <begin position="199"/>
        <end position="216"/>
    </location>
</feature>
<feature type="compositionally biased region" description="Polar residues" evidence="2">
    <location>
        <begin position="254"/>
        <end position="265"/>
    </location>
</feature>
<feature type="domain" description="Tantalus-like" evidence="3">
    <location>
        <begin position="573"/>
        <end position="630"/>
    </location>
</feature>
<feature type="region of interest" description="Disordered" evidence="2">
    <location>
        <begin position="56"/>
        <end position="79"/>
    </location>
</feature>
<dbReference type="Ensembl" id="ENSSPUT00000015767.1">
    <property type="protein sequence ID" value="ENSSPUP00000014778.1"/>
    <property type="gene ID" value="ENSSPUG00000011415.1"/>
</dbReference>
<protein>
    <submittedName>
        <fullName evidence="4">Proline rich 14</fullName>
    </submittedName>
</protein>
<name>A0A8D0H5W3_SPHPU</name>
<feature type="compositionally biased region" description="Low complexity" evidence="2">
    <location>
        <begin position="495"/>
        <end position="504"/>
    </location>
</feature>
<feature type="compositionally biased region" description="Basic residues" evidence="2">
    <location>
        <begin position="644"/>
        <end position="660"/>
    </location>
</feature>
<evidence type="ECO:0000259" key="3">
    <source>
        <dbReference type="Pfam" id="PF15386"/>
    </source>
</evidence>
<keyword evidence="5" id="KW-1185">Reference proteome</keyword>
<dbReference type="OMA" id="CCHESEP"/>
<gene>
    <name evidence="4" type="primary">PRR14</name>
</gene>
<dbReference type="Pfam" id="PF15386">
    <property type="entry name" value="Tantalus"/>
    <property type="match status" value="1"/>
</dbReference>
<evidence type="ECO:0000313" key="5">
    <source>
        <dbReference type="Proteomes" id="UP000694392"/>
    </source>
</evidence>
<reference evidence="4" key="2">
    <citation type="submission" date="2025-09" db="UniProtKB">
        <authorList>
            <consortium name="Ensembl"/>
        </authorList>
    </citation>
    <scope>IDENTIFICATION</scope>
</reference>
<dbReference type="GO" id="GO:0005654">
    <property type="term" value="C:nucleoplasm"/>
    <property type="evidence" value="ECO:0007669"/>
    <property type="project" value="Ensembl"/>
</dbReference>
<dbReference type="PANTHER" id="PTHR14522">
    <property type="entry name" value="EMO2-RELATED"/>
    <property type="match status" value="1"/>
</dbReference>
<feature type="region of interest" description="Disordered" evidence="2">
    <location>
        <begin position="192"/>
        <end position="227"/>
    </location>
</feature>
<evidence type="ECO:0000256" key="1">
    <source>
        <dbReference type="ARBA" id="ARBA00022553"/>
    </source>
</evidence>
<evidence type="ECO:0000256" key="2">
    <source>
        <dbReference type="SAM" id="MobiDB-lite"/>
    </source>
</evidence>
<dbReference type="AlphaFoldDB" id="A0A8D0H5W3"/>
<feature type="compositionally biased region" description="Low complexity" evidence="2">
    <location>
        <begin position="266"/>
        <end position="283"/>
    </location>
</feature>
<reference evidence="4" key="1">
    <citation type="submission" date="2025-08" db="UniProtKB">
        <authorList>
            <consortium name="Ensembl"/>
        </authorList>
    </citation>
    <scope>IDENTIFICATION</scope>
</reference>
<dbReference type="InterPro" id="IPR026320">
    <property type="entry name" value="PRR14"/>
</dbReference>
<dbReference type="GeneTree" id="ENSGT00520000055626"/>
<dbReference type="Proteomes" id="UP000694392">
    <property type="component" value="Unplaced"/>
</dbReference>
<organism evidence="4 5">
    <name type="scientific">Sphenodon punctatus</name>
    <name type="common">Tuatara</name>
    <name type="synonym">Hatteria punctata</name>
    <dbReference type="NCBI Taxonomy" id="8508"/>
    <lineage>
        <taxon>Eukaryota</taxon>
        <taxon>Metazoa</taxon>
        <taxon>Chordata</taxon>
        <taxon>Craniata</taxon>
        <taxon>Vertebrata</taxon>
        <taxon>Euteleostomi</taxon>
        <taxon>Lepidosauria</taxon>
        <taxon>Sphenodontia</taxon>
        <taxon>Sphenodontidae</taxon>
        <taxon>Sphenodon</taxon>
    </lineage>
</organism>
<feature type="region of interest" description="Disordered" evidence="2">
    <location>
        <begin position="247"/>
        <end position="304"/>
    </location>
</feature>
<keyword evidence="1" id="KW-0597">Phosphoprotein</keyword>
<feature type="region of interest" description="Disordered" evidence="2">
    <location>
        <begin position="492"/>
        <end position="536"/>
    </location>
</feature>